<name>A0ACC1IJT2_9FUNG</name>
<accession>A0ACC1IJT2</accession>
<gene>
    <name evidence="1" type="primary">PRM10_4</name>
    <name evidence="1" type="ORF">LPJ66_005105</name>
</gene>
<proteinExistence type="predicted"/>
<evidence type="ECO:0000313" key="1">
    <source>
        <dbReference type="EMBL" id="KAJ1894575.1"/>
    </source>
</evidence>
<keyword evidence="2" id="KW-1185">Reference proteome</keyword>
<dbReference type="Proteomes" id="UP001150581">
    <property type="component" value="Unassembled WGS sequence"/>
</dbReference>
<reference evidence="1" key="1">
    <citation type="submission" date="2022-07" db="EMBL/GenBank/DDBJ databases">
        <title>Phylogenomic reconstructions and comparative analyses of Kickxellomycotina fungi.</title>
        <authorList>
            <person name="Reynolds N.K."/>
            <person name="Stajich J.E."/>
            <person name="Barry K."/>
            <person name="Grigoriev I.V."/>
            <person name="Crous P."/>
            <person name="Smith M.E."/>
        </authorList>
    </citation>
    <scope>NUCLEOTIDE SEQUENCE</scope>
    <source>
        <strain evidence="1">Benny 63K</strain>
    </source>
</reference>
<dbReference type="EMBL" id="JANBPG010000675">
    <property type="protein sequence ID" value="KAJ1894575.1"/>
    <property type="molecule type" value="Genomic_DNA"/>
</dbReference>
<sequence>MTADNRDAEEKRSSLDGLDNSAEALETDADTLHMRGSRQRQRRQPSDENTDRRYSNDLGSEYSYDDKQNQQNNMATLETISEHGPLERDLTKLAAGLQNIRQTPALATTTTKPQRPLQIHLDIAAVEHSIETGTPSSAAPERHGLLSHYLQLADIDKQRERLEKKQNKKYPAQQAAGNEKAIRDTEPDSHETPSRGHRVAQIRNQFIRSKILRYRRNSPNARSRGSIDLSGSAQPRAESDPLACQPHSTPAAVSFEGPQTGGEAIADFVGAHAYPSTDDNITSSPQRPSTVLARATNSNTFVGMDLTQFLPYALSAPGLQSMVGSPSASQAPSINDLTGWFKQRESLLDMSAAATTTAATPASEIMPTEEDALNDKHSRLLDGIHRLLLHQRFICLLAQSMMQYGAPLHHLEDNLSRMAHRLQISATFTTMPGLVLISIEDTSTFTSDTKIIRCPNGYDMHRLELTDRVFRKVGKNEMDVDEGTRQLTEIMNAPPLFAWYWQLLVWGISSWSVCLLAFSGSWVDSLAAFILGLGAGCLNLLASRLKGFTNLFEVMVSIMCGFFATVFQRWICFGAVTLSATVVLLPGLLLTTGIIELASRNMNAGTTRVAYALMIAFVIAFGIRLGNDIFVEIFSRPNRVPDMNTAVCSPVSQWWWWLTFPIAISAICMLVNVHPRQWHACIIVAGTMFAVFWALVIHLNLQIIGPVVSAFVLGLAANIWSKIFKHNAYAIMLPGMMILVPGSVGVRGIMSMFSGTTTGASTQLAVQMAQTSLSIMVGLFASSFVVYPRGKKQSALLTV</sequence>
<organism evidence="1 2">
    <name type="scientific">Kickxella alabastrina</name>
    <dbReference type="NCBI Taxonomy" id="61397"/>
    <lineage>
        <taxon>Eukaryota</taxon>
        <taxon>Fungi</taxon>
        <taxon>Fungi incertae sedis</taxon>
        <taxon>Zoopagomycota</taxon>
        <taxon>Kickxellomycotina</taxon>
        <taxon>Kickxellomycetes</taxon>
        <taxon>Kickxellales</taxon>
        <taxon>Kickxellaceae</taxon>
        <taxon>Kickxella</taxon>
    </lineage>
</organism>
<comment type="caution">
    <text evidence="1">The sequence shown here is derived from an EMBL/GenBank/DDBJ whole genome shotgun (WGS) entry which is preliminary data.</text>
</comment>
<protein>
    <submittedName>
        <fullName evidence="1">Pheromone-regulated protein prm10</fullName>
    </submittedName>
</protein>
<evidence type="ECO:0000313" key="2">
    <source>
        <dbReference type="Proteomes" id="UP001150581"/>
    </source>
</evidence>